<dbReference type="Proteomes" id="UP000199005">
    <property type="component" value="Unassembled WGS sequence"/>
</dbReference>
<organism evidence="1 2">
    <name type="scientific">Azotobacter beijerinckii</name>
    <dbReference type="NCBI Taxonomy" id="170623"/>
    <lineage>
        <taxon>Bacteria</taxon>
        <taxon>Pseudomonadati</taxon>
        <taxon>Pseudomonadota</taxon>
        <taxon>Gammaproteobacteria</taxon>
        <taxon>Pseudomonadales</taxon>
        <taxon>Pseudomonadaceae</taxon>
        <taxon>Azotobacter</taxon>
    </lineage>
</organism>
<evidence type="ECO:0000313" key="2">
    <source>
        <dbReference type="Proteomes" id="UP000199005"/>
    </source>
</evidence>
<dbReference type="AlphaFoldDB" id="A0A1H6XIC2"/>
<reference evidence="1 2" key="1">
    <citation type="submission" date="2016-10" db="EMBL/GenBank/DDBJ databases">
        <authorList>
            <person name="de Groot N.N."/>
        </authorList>
    </citation>
    <scope>NUCLEOTIDE SEQUENCE [LARGE SCALE GENOMIC DNA]</scope>
    <source>
        <strain evidence="1 2">DSM 1041</strain>
    </source>
</reference>
<evidence type="ECO:0000313" key="1">
    <source>
        <dbReference type="EMBL" id="SEJ28871.1"/>
    </source>
</evidence>
<dbReference type="RefSeq" id="WP_090902040.1">
    <property type="nucleotide sequence ID" value="NZ_FNYO01000064.1"/>
</dbReference>
<gene>
    <name evidence="1" type="ORF">SAMN04244579_03801</name>
</gene>
<accession>A0A1H6XIC2</accession>
<dbReference type="EMBL" id="FNYO01000064">
    <property type="protein sequence ID" value="SEJ28871.1"/>
    <property type="molecule type" value="Genomic_DNA"/>
</dbReference>
<proteinExistence type="predicted"/>
<name>A0A1H6XIC2_9GAMM</name>
<protein>
    <submittedName>
        <fullName evidence="1">Uncharacterized protein</fullName>
    </submittedName>
</protein>
<sequence length="84" mass="9271">MRLKSKETFDCIDAFDKHLASLDQSGSAPEHEKRAAINIYERLRTATVIVSALSLDNGTDNALLTSVFEELCAESRALSAKDDR</sequence>